<evidence type="ECO:0000259" key="7">
    <source>
        <dbReference type="PROSITE" id="PS50045"/>
    </source>
</evidence>
<dbReference type="GO" id="GO:0006355">
    <property type="term" value="P:regulation of DNA-templated transcription"/>
    <property type="evidence" value="ECO:0007669"/>
    <property type="project" value="InterPro"/>
</dbReference>
<gene>
    <name evidence="8" type="ORF">FRD01_17515</name>
</gene>
<dbReference type="PANTHER" id="PTHR32071:SF117">
    <property type="entry name" value="PTS-DEPENDENT DIHYDROXYACETONE KINASE OPERON REGULATORY PROTEIN-RELATED"/>
    <property type="match status" value="1"/>
</dbReference>
<dbReference type="Pfam" id="PF25601">
    <property type="entry name" value="AAA_lid_14"/>
    <property type="match status" value="1"/>
</dbReference>
<keyword evidence="1" id="KW-0547">Nucleotide-binding</keyword>
<sequence>MGQRPTDESRRNQNARCGRGADAGGFRDGTTRRGGPTMSELTYIPLPAAKGARLELRDLADHPSSLLRVICDTVEKPWLKGLSLLVGQAGDLELWTMNLKSHVAEKSEVEQGPSEYSDEFWRSEVAALKHQGQDSEVIVCLAGQRHRDFVLIKAKFEGDSSCLKGLVEVFSEIRPLARITLNFQNLQRLSARASEEIRHYRDKERRHYVFKELIRESHEMQRMYTSLNAFVDMDVPVLLGGEGGTGKELLARALHHLSKRPGLMVALNVRTTPADELDTDLFGAVESVFAGTTTARKGAFELAENGTVYLQEIDALSLVQQGKLLRVLEESKVRRRGATRSYSVSARFVASCHQDLSVLVEAGKFREDLYTFLSRHILVVPALRERKEDIMPLARIFLRMYAERHTRAAQKFAEGVSDFLVTQPWPGNVRELQTRVESAVLHSQGTEVLLSDFCPGGLDVSTDPIQS</sequence>
<dbReference type="SMART" id="SM00382">
    <property type="entry name" value="AAA"/>
    <property type="match status" value="1"/>
</dbReference>
<dbReference type="Proteomes" id="UP000321595">
    <property type="component" value="Chromosome"/>
</dbReference>
<protein>
    <submittedName>
        <fullName evidence="8">Sigma-54-dependent Fis family transcriptional regulator</fullName>
    </submittedName>
</protein>
<keyword evidence="2" id="KW-0067">ATP-binding</keyword>
<evidence type="ECO:0000256" key="6">
    <source>
        <dbReference type="SAM" id="MobiDB-lite"/>
    </source>
</evidence>
<dbReference type="KEGG" id="bbae:FRD01_17515"/>
<dbReference type="GO" id="GO:0003677">
    <property type="term" value="F:DNA binding"/>
    <property type="evidence" value="ECO:0007669"/>
    <property type="project" value="UniProtKB-KW"/>
</dbReference>
<feature type="region of interest" description="Disordered" evidence="6">
    <location>
        <begin position="1"/>
        <end position="40"/>
    </location>
</feature>
<reference evidence="8 9" key="1">
    <citation type="submission" date="2019-08" db="EMBL/GenBank/DDBJ databases">
        <authorList>
            <person name="Liang Q."/>
        </authorList>
    </citation>
    <scope>NUCLEOTIDE SEQUENCE [LARGE SCALE GENOMIC DNA]</scope>
    <source>
        <strain evidence="8 9">V1718</strain>
    </source>
</reference>
<dbReference type="OrthoDB" id="5482894at2"/>
<dbReference type="InterPro" id="IPR027417">
    <property type="entry name" value="P-loop_NTPase"/>
</dbReference>
<dbReference type="Pfam" id="PF00158">
    <property type="entry name" value="Sigma54_activat"/>
    <property type="match status" value="1"/>
</dbReference>
<evidence type="ECO:0000313" key="8">
    <source>
        <dbReference type="EMBL" id="QED29004.1"/>
    </source>
</evidence>
<evidence type="ECO:0000256" key="1">
    <source>
        <dbReference type="ARBA" id="ARBA00022741"/>
    </source>
</evidence>
<dbReference type="PROSITE" id="PS00688">
    <property type="entry name" value="SIGMA54_INTERACT_3"/>
    <property type="match status" value="1"/>
</dbReference>
<dbReference type="GO" id="GO:0005524">
    <property type="term" value="F:ATP binding"/>
    <property type="evidence" value="ECO:0007669"/>
    <property type="project" value="UniProtKB-KW"/>
</dbReference>
<feature type="domain" description="Sigma-54 factor interaction" evidence="7">
    <location>
        <begin position="213"/>
        <end position="441"/>
    </location>
</feature>
<dbReference type="InterPro" id="IPR003593">
    <property type="entry name" value="AAA+_ATPase"/>
</dbReference>
<keyword evidence="5" id="KW-0804">Transcription</keyword>
<proteinExistence type="predicted"/>
<dbReference type="CDD" id="cd00009">
    <property type="entry name" value="AAA"/>
    <property type="match status" value="1"/>
</dbReference>
<dbReference type="PANTHER" id="PTHR32071">
    <property type="entry name" value="TRANSCRIPTIONAL REGULATORY PROTEIN"/>
    <property type="match status" value="1"/>
</dbReference>
<dbReference type="InterPro" id="IPR025944">
    <property type="entry name" value="Sigma_54_int_dom_CS"/>
</dbReference>
<organism evidence="8 9">
    <name type="scientific">Microvenator marinus</name>
    <dbReference type="NCBI Taxonomy" id="2600177"/>
    <lineage>
        <taxon>Bacteria</taxon>
        <taxon>Deltaproteobacteria</taxon>
        <taxon>Bradymonadales</taxon>
        <taxon>Microvenatoraceae</taxon>
        <taxon>Microvenator</taxon>
    </lineage>
</organism>
<dbReference type="InterPro" id="IPR058031">
    <property type="entry name" value="AAA_lid_NorR"/>
</dbReference>
<dbReference type="Gene3D" id="3.40.50.300">
    <property type="entry name" value="P-loop containing nucleotide triphosphate hydrolases"/>
    <property type="match status" value="1"/>
</dbReference>
<accession>A0A5B8XU22</accession>
<evidence type="ECO:0000256" key="2">
    <source>
        <dbReference type="ARBA" id="ARBA00022840"/>
    </source>
</evidence>
<dbReference type="PROSITE" id="PS50045">
    <property type="entry name" value="SIGMA54_INTERACT_4"/>
    <property type="match status" value="1"/>
</dbReference>
<dbReference type="SUPFAM" id="SSF52540">
    <property type="entry name" value="P-loop containing nucleoside triphosphate hydrolases"/>
    <property type="match status" value="1"/>
</dbReference>
<feature type="compositionally biased region" description="Basic and acidic residues" evidence="6">
    <location>
        <begin position="1"/>
        <end position="11"/>
    </location>
</feature>
<dbReference type="AlphaFoldDB" id="A0A5B8XU22"/>
<evidence type="ECO:0000256" key="4">
    <source>
        <dbReference type="ARBA" id="ARBA00023125"/>
    </source>
</evidence>
<evidence type="ECO:0000256" key="3">
    <source>
        <dbReference type="ARBA" id="ARBA00023015"/>
    </source>
</evidence>
<dbReference type="InterPro" id="IPR002078">
    <property type="entry name" value="Sigma_54_int"/>
</dbReference>
<keyword evidence="4" id="KW-0238">DNA-binding</keyword>
<dbReference type="EMBL" id="CP042467">
    <property type="protein sequence ID" value="QED29004.1"/>
    <property type="molecule type" value="Genomic_DNA"/>
</dbReference>
<dbReference type="Gene3D" id="1.10.8.60">
    <property type="match status" value="1"/>
</dbReference>
<name>A0A5B8XU22_9DELT</name>
<evidence type="ECO:0000313" key="9">
    <source>
        <dbReference type="Proteomes" id="UP000321595"/>
    </source>
</evidence>
<keyword evidence="9" id="KW-1185">Reference proteome</keyword>
<keyword evidence="3" id="KW-0805">Transcription regulation</keyword>
<evidence type="ECO:0000256" key="5">
    <source>
        <dbReference type="ARBA" id="ARBA00023163"/>
    </source>
</evidence>